<dbReference type="EMBL" id="SLVV01000001">
    <property type="protein sequence ID" value="TCN27837.1"/>
    <property type="molecule type" value="Genomic_DNA"/>
</dbReference>
<dbReference type="Proteomes" id="UP000295689">
    <property type="component" value="Unassembled WGS sequence"/>
</dbReference>
<dbReference type="PANTHER" id="PTHR12526">
    <property type="entry name" value="GLYCOSYLTRANSFERASE"/>
    <property type="match status" value="1"/>
</dbReference>
<keyword evidence="2 4" id="KW-0808">Transferase</keyword>
<sequence length="413" mass="47789">MSKKICMLVADHPFMDSRIYKKEAKSLQKMGYKVTLIVPRKKGYLFDIDGKPFTSQFLNKTFKHEGIKIVTYNWEDSRTPLSKVTGSVKAWEKEGFDNPLTQLAIQEDADIYHVHEYLSLFAGIGVKRMMKKVKGKDVKLVYDSHELTPDPIDTRYSETARKNLLEKLFIMLKEVDCIITISDSIKSWYLTQDPGLLVEVIYNSPPLTSDYSSKEYNTDSLIACYEGNIDNKRGSQEKIFEISEICSKQIGFQFKVIGGIRFGESIEIPDHLSSVITMTGWVDYYSISKHMADVDIGWIDYADIGQSLNRTYALPNKFFSFLNNGVPVVVNKCHEMESFIRNHQCGLVVDHPEATAQDYAEAFLYLHKNKEKLKEMSRNARKAMEETYSWEKMEKRLYRLYDGLMKNDLEYLK</sequence>
<name>A0A4R2BKS5_9BACI</name>
<protein>
    <submittedName>
        <fullName evidence="4">Glycosyltransferase involved in cell wall biosynthesis</fullName>
    </submittedName>
</protein>
<feature type="domain" description="Glycosyltransferase subfamily 4-like N-terminal" evidence="3">
    <location>
        <begin position="24"/>
        <end position="203"/>
    </location>
</feature>
<dbReference type="Gene3D" id="3.40.50.2000">
    <property type="entry name" value="Glycogen Phosphorylase B"/>
    <property type="match status" value="2"/>
</dbReference>
<dbReference type="Pfam" id="PF13439">
    <property type="entry name" value="Glyco_transf_4"/>
    <property type="match status" value="1"/>
</dbReference>
<dbReference type="RefSeq" id="WP_132000838.1">
    <property type="nucleotide sequence ID" value="NZ_JABUHM010000006.1"/>
</dbReference>
<dbReference type="PANTHER" id="PTHR12526:SF629">
    <property type="entry name" value="TEICHURONIC ACID BIOSYNTHESIS GLYCOSYLTRANSFERASE TUAH-RELATED"/>
    <property type="match status" value="1"/>
</dbReference>
<evidence type="ECO:0000259" key="3">
    <source>
        <dbReference type="Pfam" id="PF13439"/>
    </source>
</evidence>
<evidence type="ECO:0000256" key="1">
    <source>
        <dbReference type="ARBA" id="ARBA00022676"/>
    </source>
</evidence>
<accession>A0A4R2BKS5</accession>
<comment type="caution">
    <text evidence="4">The sequence shown here is derived from an EMBL/GenBank/DDBJ whole genome shotgun (WGS) entry which is preliminary data.</text>
</comment>
<organism evidence="4 5">
    <name type="scientific">Mesobacillus foraminis</name>
    <dbReference type="NCBI Taxonomy" id="279826"/>
    <lineage>
        <taxon>Bacteria</taxon>
        <taxon>Bacillati</taxon>
        <taxon>Bacillota</taxon>
        <taxon>Bacilli</taxon>
        <taxon>Bacillales</taxon>
        <taxon>Bacillaceae</taxon>
        <taxon>Mesobacillus</taxon>
    </lineage>
</organism>
<dbReference type="InterPro" id="IPR028098">
    <property type="entry name" value="Glyco_trans_4-like_N"/>
</dbReference>
<proteinExistence type="predicted"/>
<dbReference type="AlphaFoldDB" id="A0A4R2BKS5"/>
<evidence type="ECO:0000313" key="4">
    <source>
        <dbReference type="EMBL" id="TCN27837.1"/>
    </source>
</evidence>
<keyword evidence="5" id="KW-1185">Reference proteome</keyword>
<evidence type="ECO:0000256" key="2">
    <source>
        <dbReference type="ARBA" id="ARBA00022679"/>
    </source>
</evidence>
<gene>
    <name evidence="4" type="ORF">EV146_101165</name>
</gene>
<evidence type="ECO:0000313" key="5">
    <source>
        <dbReference type="Proteomes" id="UP000295689"/>
    </source>
</evidence>
<reference evidence="4 5" key="1">
    <citation type="journal article" date="2015" name="Stand. Genomic Sci.">
        <title>Genomic Encyclopedia of Bacterial and Archaeal Type Strains, Phase III: the genomes of soil and plant-associated and newly described type strains.</title>
        <authorList>
            <person name="Whitman W.B."/>
            <person name="Woyke T."/>
            <person name="Klenk H.P."/>
            <person name="Zhou Y."/>
            <person name="Lilburn T.G."/>
            <person name="Beck B.J."/>
            <person name="De Vos P."/>
            <person name="Vandamme P."/>
            <person name="Eisen J.A."/>
            <person name="Garrity G."/>
            <person name="Hugenholtz P."/>
            <person name="Kyrpides N.C."/>
        </authorList>
    </citation>
    <scope>NUCLEOTIDE SEQUENCE [LARGE SCALE GENOMIC DNA]</scope>
    <source>
        <strain evidence="4 5">CV53</strain>
    </source>
</reference>
<dbReference type="SUPFAM" id="SSF53756">
    <property type="entry name" value="UDP-Glycosyltransferase/glycogen phosphorylase"/>
    <property type="match status" value="1"/>
</dbReference>
<dbReference type="GO" id="GO:0016757">
    <property type="term" value="F:glycosyltransferase activity"/>
    <property type="evidence" value="ECO:0007669"/>
    <property type="project" value="UniProtKB-KW"/>
</dbReference>
<keyword evidence="1" id="KW-0328">Glycosyltransferase</keyword>